<sequence>MPTKDIFIRNVNIETLERIDRLAKQKNISRNDFLLDVIEKVDPLECYRSLYAEQSHQQAQNTKVLKELADKVDRVYNIINDLEY</sequence>
<dbReference type="AlphaFoldDB" id="A0A1B3ISW3"/>
<gene>
    <name evidence="1" type="ORF">pWBG637_00032</name>
</gene>
<geneLocation type="plasmid" evidence="1">
    <name>pWBG637</name>
</geneLocation>
<dbReference type="EMBL" id="KX086582">
    <property type="protein sequence ID" value="AOF44158.1"/>
    <property type="molecule type" value="Genomic_DNA"/>
</dbReference>
<proteinExistence type="predicted"/>
<name>A0A1B3ISW3_STAAU</name>
<dbReference type="RefSeq" id="WP_001142398.1">
    <property type="nucleotide sequence ID" value="NZ_AP017923.1"/>
</dbReference>
<accession>A0A1B3ISW3</accession>
<evidence type="ECO:0000313" key="1">
    <source>
        <dbReference type="EMBL" id="AOF44158.1"/>
    </source>
</evidence>
<organism evidence="1">
    <name type="scientific">Staphylococcus aureus</name>
    <dbReference type="NCBI Taxonomy" id="1280"/>
    <lineage>
        <taxon>Bacteria</taxon>
        <taxon>Bacillati</taxon>
        <taxon>Bacillota</taxon>
        <taxon>Bacilli</taxon>
        <taxon>Bacillales</taxon>
        <taxon>Staphylococcaceae</taxon>
        <taxon>Staphylococcus</taxon>
    </lineage>
</organism>
<protein>
    <recommendedName>
        <fullName evidence="2">Ribbon-helix-helix protein CopG domain-containing protein</fullName>
    </recommendedName>
</protein>
<evidence type="ECO:0008006" key="2">
    <source>
        <dbReference type="Google" id="ProtNLM"/>
    </source>
</evidence>
<keyword evidence="1" id="KW-0614">Plasmid</keyword>
<reference evidence="1" key="1">
    <citation type="submission" date="2016-04" db="EMBL/GenBank/DDBJ databases">
        <title>Sequencing of conjugative plasmid pWBG637.</title>
        <authorList>
            <person name="Ramsay J.P."/>
        </authorList>
    </citation>
    <scope>NUCLEOTIDE SEQUENCE</scope>
    <source>
        <strain evidence="1">WBG1024</strain>
        <plasmid evidence="1">pWBG637</plasmid>
    </source>
</reference>